<dbReference type="GO" id="GO:0008168">
    <property type="term" value="F:methyltransferase activity"/>
    <property type="evidence" value="ECO:0007669"/>
    <property type="project" value="UniProtKB-KW"/>
</dbReference>
<feature type="chain" id="PRO_5046775280" evidence="1">
    <location>
        <begin position="27"/>
        <end position="273"/>
    </location>
</feature>
<keyword evidence="1" id="KW-0732">Signal</keyword>
<dbReference type="SUPFAM" id="SSF53335">
    <property type="entry name" value="S-adenosyl-L-methionine-dependent methyltransferases"/>
    <property type="match status" value="1"/>
</dbReference>
<gene>
    <name evidence="2" type="ORF">H8K55_05335</name>
</gene>
<feature type="signal peptide" evidence="1">
    <location>
        <begin position="1"/>
        <end position="26"/>
    </location>
</feature>
<dbReference type="RefSeq" id="WP_186941046.1">
    <property type="nucleotide sequence ID" value="NZ_JACOGA010000004.1"/>
</dbReference>
<proteinExistence type="predicted"/>
<organism evidence="2 3">
    <name type="scientific">Undibacterium flavidum</name>
    <dbReference type="NCBI Taxonomy" id="2762297"/>
    <lineage>
        <taxon>Bacteria</taxon>
        <taxon>Pseudomonadati</taxon>
        <taxon>Pseudomonadota</taxon>
        <taxon>Betaproteobacteria</taxon>
        <taxon>Burkholderiales</taxon>
        <taxon>Oxalobacteraceae</taxon>
        <taxon>Undibacterium</taxon>
    </lineage>
</organism>
<dbReference type="InterPro" id="IPR016980">
    <property type="entry name" value="S-AdoMet-dep_MeTrfase_Alr7345"/>
</dbReference>
<protein>
    <submittedName>
        <fullName evidence="2">Class I SAM-dependent methyltransferase</fullName>
    </submittedName>
</protein>
<evidence type="ECO:0000313" key="3">
    <source>
        <dbReference type="Proteomes" id="UP000624279"/>
    </source>
</evidence>
<dbReference type="Proteomes" id="UP000624279">
    <property type="component" value="Unassembled WGS sequence"/>
</dbReference>
<evidence type="ECO:0000256" key="1">
    <source>
        <dbReference type="SAM" id="SignalP"/>
    </source>
</evidence>
<keyword evidence="2" id="KW-0489">Methyltransferase</keyword>
<accession>A0ABR6Y8V5</accession>
<comment type="caution">
    <text evidence="2">The sequence shown here is derived from an EMBL/GenBank/DDBJ whole genome shotgun (WGS) entry which is preliminary data.</text>
</comment>
<dbReference type="PIRSF" id="PIRSF031679">
    <property type="entry name" value="Mtase_Alr7345_prd"/>
    <property type="match status" value="1"/>
</dbReference>
<name>A0ABR6Y8V5_9BURK</name>
<keyword evidence="2" id="KW-0808">Transferase</keyword>
<dbReference type="InterPro" id="IPR029063">
    <property type="entry name" value="SAM-dependent_MTases_sf"/>
</dbReference>
<sequence>MKKWIYAILFASATATSFATPTLAHAEDAALKAAVAAPTRNKDNVTRDPARHPYETLSFFGIKPNMTVVELVPEGGWYTEILAPYLRTNGTLIGAGDPLTEDQEGFYTRLFKKLLDSNPAVYGKVKMGVFQPSKKKFDFAKDGSIDMVLTFRNVHNWVSKGDEDVRAAFKAVFASLKSGGVFGVVDHRLPAGMRQAPDARGGYVHESYVIRLAEEAGFKLAAKSEVNANPKDLADYHNGVWSLPPSFANGDHNRARYAAIGESDRMTLKFVKP</sequence>
<reference evidence="2 3" key="1">
    <citation type="submission" date="2020-08" db="EMBL/GenBank/DDBJ databases">
        <title>Novel species isolated from subtropical streams in China.</title>
        <authorList>
            <person name="Lu H."/>
        </authorList>
    </citation>
    <scope>NUCLEOTIDE SEQUENCE [LARGE SCALE GENOMIC DNA]</scope>
    <source>
        <strain evidence="2 3">LX15W</strain>
    </source>
</reference>
<dbReference type="EMBL" id="JACOGA010000004">
    <property type="protein sequence ID" value="MBC3873000.1"/>
    <property type="molecule type" value="Genomic_DNA"/>
</dbReference>
<keyword evidence="3" id="KW-1185">Reference proteome</keyword>
<evidence type="ECO:0000313" key="2">
    <source>
        <dbReference type="EMBL" id="MBC3873000.1"/>
    </source>
</evidence>
<dbReference type="Gene3D" id="3.40.50.150">
    <property type="entry name" value="Vaccinia Virus protein VP39"/>
    <property type="match status" value="1"/>
</dbReference>
<dbReference type="GO" id="GO:0032259">
    <property type="term" value="P:methylation"/>
    <property type="evidence" value="ECO:0007669"/>
    <property type="project" value="UniProtKB-KW"/>
</dbReference>